<evidence type="ECO:0000256" key="3">
    <source>
        <dbReference type="ARBA" id="ARBA00022679"/>
    </source>
</evidence>
<organism evidence="4">
    <name type="scientific">Solanum chilense</name>
    <name type="common">Tomato</name>
    <name type="synonym">Lycopersicon chilense</name>
    <dbReference type="NCBI Taxonomy" id="4083"/>
    <lineage>
        <taxon>Eukaryota</taxon>
        <taxon>Viridiplantae</taxon>
        <taxon>Streptophyta</taxon>
        <taxon>Embryophyta</taxon>
        <taxon>Tracheophyta</taxon>
        <taxon>Spermatophyta</taxon>
        <taxon>Magnoliopsida</taxon>
        <taxon>eudicotyledons</taxon>
        <taxon>Gunneridae</taxon>
        <taxon>Pentapetalae</taxon>
        <taxon>asterids</taxon>
        <taxon>lamiids</taxon>
        <taxon>Solanales</taxon>
        <taxon>Solanaceae</taxon>
        <taxon>Solanoideae</taxon>
        <taxon>Solaneae</taxon>
        <taxon>Solanum</taxon>
        <taxon>Solanum subgen. Lycopersicon</taxon>
    </lineage>
</organism>
<evidence type="ECO:0000313" key="4">
    <source>
        <dbReference type="EMBL" id="TMW81353.1"/>
    </source>
</evidence>
<comment type="caution">
    <text evidence="4">The sequence shown here is derived from an EMBL/GenBank/DDBJ whole genome shotgun (WGS) entry which is preliminary data.</text>
</comment>
<comment type="similarity">
    <text evidence="1">Belongs to the UDP-glycosyltransferase family.</text>
</comment>
<dbReference type="Gene3D" id="3.40.50.2000">
    <property type="entry name" value="Glycogen Phosphorylase B"/>
    <property type="match status" value="2"/>
</dbReference>
<proteinExistence type="inferred from homology"/>
<dbReference type="FunFam" id="3.40.50.2000:FF:000143">
    <property type="entry name" value="UDP-glycosyltransferase 89B1"/>
    <property type="match status" value="1"/>
</dbReference>
<dbReference type="GO" id="GO:0035251">
    <property type="term" value="F:UDP-glucosyltransferase activity"/>
    <property type="evidence" value="ECO:0007669"/>
    <property type="project" value="TreeGrafter"/>
</dbReference>
<keyword evidence="2" id="KW-0328">Glycosyltransferase</keyword>
<dbReference type="PANTHER" id="PTHR48047">
    <property type="entry name" value="GLYCOSYLTRANSFERASE"/>
    <property type="match status" value="1"/>
</dbReference>
<dbReference type="InterPro" id="IPR002213">
    <property type="entry name" value="UDP_glucos_trans"/>
</dbReference>
<dbReference type="SUPFAM" id="SSF53756">
    <property type="entry name" value="UDP-Glycosyltransferase/glycogen phosphorylase"/>
    <property type="match status" value="1"/>
</dbReference>
<evidence type="ECO:0000256" key="1">
    <source>
        <dbReference type="ARBA" id="ARBA00009995"/>
    </source>
</evidence>
<gene>
    <name evidence="4" type="ORF">EJD97_010166</name>
</gene>
<dbReference type="FunFam" id="3.40.50.2000:FF:000060">
    <property type="entry name" value="Glycosyltransferase"/>
    <property type="match status" value="1"/>
</dbReference>
<name>A0A6N2AN35_SOLCI</name>
<keyword evidence="3" id="KW-0808">Transferase</keyword>
<reference evidence="4" key="1">
    <citation type="submission" date="2019-05" db="EMBL/GenBank/DDBJ databases">
        <title>The de novo reference genome and transcriptome assemblies of the wild tomato species Solanum chilense.</title>
        <authorList>
            <person name="Stam R."/>
            <person name="Nosenko T."/>
            <person name="Hoerger A.C."/>
            <person name="Stephan W."/>
            <person name="Seidel M.A."/>
            <person name="Kuhn J.M.M."/>
            <person name="Haberer G."/>
            <person name="Tellier A."/>
        </authorList>
    </citation>
    <scope>NUCLEOTIDE SEQUENCE</scope>
    <source>
        <tissue evidence="4">Mature leaves</tissue>
    </source>
</reference>
<sequence>MSENHPHVLIFPYPAQGHMLPLLDFTHQLVNNGVYITILVTPKNLPFLNPLLSRNPSIKTLVLPFPSHPSIPAGVENVKDLPANGFLSMMCNLEKLRDPILEWFRNHPSPPSAIISDMFLGFTHEIATQLGIRRYVFSPSGALALSVVYSLWREMPKRKDPNDENENFHFPNIPNSPKFPFWQISPIYRSYVEGDPSSEFIRECYLADIASHGIVFNTFIELENVYLDYLMKDLGHNRVWSVGPVLPPGEDDVSVQLNRGGSSSVLASEILAWLDKCEDHSVVYVCFGSQAVLTNKQMEELAIALDKSGVNFILSAKRATKGHASNDYGVIPSWFEEKVAGRGLVVRDWAPQVLILKHRAIAAFLTHCGWNSTLESLVAGVPLLTWPMDELAALLAEAVQGNKVEDRRLRASKLRKIAINGIKEGGNSFKELAAFVKHLREEATIIEA</sequence>
<dbReference type="EMBL" id="RXGB01026117">
    <property type="protein sequence ID" value="TMW81353.1"/>
    <property type="molecule type" value="Genomic_DNA"/>
</dbReference>
<dbReference type="GO" id="GO:0016138">
    <property type="term" value="P:glycoside biosynthetic process"/>
    <property type="evidence" value="ECO:0007669"/>
    <property type="project" value="UniProtKB-ARBA"/>
</dbReference>
<accession>A0A6N2AN35</accession>
<evidence type="ECO:0000256" key="2">
    <source>
        <dbReference type="ARBA" id="ARBA00022676"/>
    </source>
</evidence>
<protein>
    <recommendedName>
        <fullName evidence="5">Glycosyltransferase</fullName>
    </recommendedName>
</protein>
<dbReference type="CDD" id="cd03784">
    <property type="entry name" value="GT1_Gtf-like"/>
    <property type="match status" value="1"/>
</dbReference>
<dbReference type="AlphaFoldDB" id="A0A6N2AN35"/>
<evidence type="ECO:0008006" key="5">
    <source>
        <dbReference type="Google" id="ProtNLM"/>
    </source>
</evidence>
<dbReference type="Pfam" id="PF00201">
    <property type="entry name" value="UDPGT"/>
    <property type="match status" value="1"/>
</dbReference>
<dbReference type="PANTHER" id="PTHR48047:SF8">
    <property type="entry name" value="FLAVONOL 3-O-GLUCOSYLTRANSFERASE UGT89B1"/>
    <property type="match status" value="1"/>
</dbReference>